<keyword evidence="12" id="KW-0539">Nucleus</keyword>
<comment type="similarity">
    <text evidence="3">Belongs to the SMC family. SMC6 subfamily.</text>
</comment>
<keyword evidence="11" id="KW-0234">DNA repair</keyword>
<dbReference type="FunFam" id="3.40.50.300:FF:003232">
    <property type="entry name" value="Structural maintenance of chromosomes 6, gene 1"/>
    <property type="match status" value="3"/>
</dbReference>
<evidence type="ECO:0000256" key="7">
    <source>
        <dbReference type="ARBA" id="ARBA00022840"/>
    </source>
</evidence>
<feature type="compositionally biased region" description="Acidic residues" evidence="15">
    <location>
        <begin position="1516"/>
        <end position="1529"/>
    </location>
</feature>
<evidence type="ECO:0000256" key="6">
    <source>
        <dbReference type="ARBA" id="ARBA00022763"/>
    </source>
</evidence>
<feature type="coiled-coil region" evidence="14">
    <location>
        <begin position="209"/>
        <end position="306"/>
    </location>
</feature>
<keyword evidence="10" id="KW-0233">DNA recombination</keyword>
<dbReference type="InterPro" id="IPR027417">
    <property type="entry name" value="P-loop_NTPase"/>
</dbReference>
<feature type="coiled-coil region" evidence="14">
    <location>
        <begin position="4210"/>
        <end position="4314"/>
    </location>
</feature>
<organism evidence="17 18">
    <name type="scientific">Takifugu flavidus</name>
    <name type="common">sansaifugu</name>
    <dbReference type="NCBI Taxonomy" id="433684"/>
    <lineage>
        <taxon>Eukaryota</taxon>
        <taxon>Metazoa</taxon>
        <taxon>Chordata</taxon>
        <taxon>Craniata</taxon>
        <taxon>Vertebrata</taxon>
        <taxon>Euteleostomi</taxon>
        <taxon>Actinopterygii</taxon>
        <taxon>Neopterygii</taxon>
        <taxon>Teleostei</taxon>
        <taxon>Neoteleostei</taxon>
        <taxon>Acanthomorphata</taxon>
        <taxon>Eupercaria</taxon>
        <taxon>Tetraodontiformes</taxon>
        <taxon>Tetradontoidea</taxon>
        <taxon>Tetraodontidae</taxon>
        <taxon>Takifugu</taxon>
    </lineage>
</organism>
<keyword evidence="8" id="KW-0779">Telomere</keyword>
<keyword evidence="9 14" id="KW-0175">Coiled coil</keyword>
<sequence length="4549" mass="523186">MERIAQIEAALEDLTHHTSTLGQQIEQYQHSYRHAIEGQGKMKESWKGSRSPLMPTEDNCSPWRAVAPIACNVSVTKCRLFLPPLTRLTKRASSTTDHVDLWAFTCDNYDDERVLKSLMTKVLQHGRRPAIITSRFFPKVHDTQRRAVNHPDYPSVLQALEIEDPVVANCLIDQRAIECILLIKIFTNRSYTADQTRANFLSKDVEEGIRHLKREMETQKVQAAHIQQQIRSTDKNISENQDLLRRTQTEQKTTEEELSKTDQEVMKCKHHEKHYEERRNAHLCSIKTLENNVASKEKELQESIAKAKEICPEQLVVRRTARSLDAEITRLKVKIATQREHQGDREEIVREYHEALESYANKAQQIKNLNNFIKCLDRVMDQRLYAYTVLRRFLSARCKYYFDSMLAQRGFTGNMTFDHKNETLSISVQPGQGNKADLNDMRCLSGGERSFSTVCFVLSLWPITEAPFRCLDEFDVYMDMVNRRISIDMMLKVADSQKNRQFIFLTPQSMRLKMLNLTGISSLAGCWVLPRTNSQMQDLQESGILPDCLLCLSDTDENHVLKRLYELNKESIDKAVIKRMLREQTENQTIGFQQEEEDSDLDAERSEIKSMDEENKGLALLDHCDFGYPDGPEMNDCKLQLQQFVNEWELMQCPPSVAVSELEIGDKSPEVLLQEMIHQMEKPFQYVPWEMSDVDLDQELEDMKALTELEKGSSEDEEKNEEDTTSRLFGDTYHFCPVALKTHNVLCRCSDKIAARGAGKTTIGEWLAKQLDIFYIKFRELLQMLIIAKTKERILHADEEDSAAADSLALLVALIKEARGEDTDEDIAATIQEEVILTEEETAIKSYLSVRDPLSPEILDNILKPYWEEEPYRSTGFILEGFPNNSEELEYMIQQQLFPDLVVVMEVDVSDVQMRLLPLYLSKWQVQHKQREKQRSILRELHKKNREETIAKRRAELWEEHQKKLSNDNETEGTAENVEDNLEAILDEEFPPDEDPVYLEKEETVEEASDRMEKEIEKRFAADQETSLNLCSYPLLLNQFIYFFTSVGNRNTFMLNPLKYLRQPKPSPAPPIKIAVVGPPKSGKTTVAQMFAQKYGLARLSIGSVMRKVLNTQKYTHLVGQMQNYLTQGLVVPDELAIQCLEVVLLSSVCSTRGLHLMHNSAEILHIRCSCYKQEVEHVRRYFRKEYQNWIQVSGLKSKWWIWDCILTEVSISMKYIRSYLERTRKGQAACINRLCITPKELQCHLGEFGLYCPVCLALHHHLFDCSEDEALTHAAEHRGHYYKIYEALVQGKINYAAEYRGKIYFFETEQKRHKFMRTPETYLIPKLPVKVPPVCEPVSLTSLPVLGYLEQGVSEAIIKAMTAVGCLKPKYPFINIQKSALIYVALYLKAFNHNSTTRNREQYRKKLALFEEDCALVPYLGSIMKGDYKPPNERPIDFEFKLNRRRRNSPLRRRTTSFRVGANSEFGPGSGESCPVFVAPSLGHHLRTSGCVRKMSKRKSISTHDKSTKRVRFVEEEEDSEDADDRDQDVERLSPQVLPSGDVSDVGIVKSITLNNFMCHANLGPFAFGSNVNFIVGKNGSGKSAILTGLIVALGGNAQATNRGSSLKGFVKEGESFAVVSITLNNMGKDAYKPEVYGQAIVIDQKITRHIISTKKEDLVTILDYYNIQVNNPVTILTQEMSKYFLHSKGGAEKYKFFMKATQLGQMKDDFVHIKSTKSVTVDKVEQHSECLKDLKRDFLEKEDRYKSLASVNEMYTKLEELKKQMAWALVGEVEKEFEPMKEKLESDRCATNKFNEKVDEWKKKVEVAEGKQKQSHEQLEEITQQISELQSKCTEFKTEVQRRNADLKSCEVTVHRHKAILRDLEKDKAQLSSKINDLSLSISQATGAESQARMERIAQIEAALEDLTHHTSTLGQQIEQYQHSYRHAIEGQGKMKRELEGLQKSIDANRRQLQSMESSRSNRLQRFGDQMPALLAAIDEAHKKGQFKHRPRGPLGYLISLKDPELALSIEICLKNLVQAFTCDNYDDERVLKSLMTKVLQHGRRPAIITSRFFPQVHDTQRRAVNHPDYPSVLQALEIEDPVVANCLIDQRAIECILLIKNRTEARRVMQGKNPPQNCTSAFSVEGDQIFTNRSYTADQTRANFLSKDVEEGIRHLKREMETQKVQAAHIQQQIRSTDKNISENQDLLRRTQTEQKTTEEEDLQEIIAKISSKRAEYDEARAQMAELKSAFENAEQEYKQHKQLINTAAEEADVKKEELSKTDQEVMKCKHHEKHYEERRNAHLCSIKTLENNVASKEKELQESIAKAKEICPEQLVVRRTARSLDAEITRLKVKIATQREHQGDREEIVREYHEALESYANKAQQIKNLNNFIKCLDRVMDQRLYAYTVLRRFVSAHCKYYFDSMLAQRGFTGNMTFDHKNETLSVSVQPGQGNKADLNDMRCLSGGERSFSTVCFVLSLWPITEAPFRCLDEFDVYMDMVNRRISIDMMLKVADSQKNRQFIFLTPQSMRLKMLNLTGISSLAGCWVLPRTNSQMQDLQESGILPDCLLCLSDTDENHVLKRLYELNKESIDKAVIKRMLREQTENQTIGFQQEEEDSDLDAERSEIKSMDEENKGLALLDHCDFGYPDGPEMNDCKLQLQQFVNEWELMQCPPSVAVSELEIGDKSPEVLLQEMIHQMEKPFQYVPWEMSDVDLDQELEDMKALTELEKGSSEDEEKNEEDTTSRLFGDTYHFCPVALKTHNVLCRCSDKIAARGAGKTTIGEWLAKQLDIFYIKFRELLQMLIIAKTKERILHADEEDSAAADSLALLVALIKEARGEDTDEDIAATIQEEVILTEEETAIKSYLSVRDPLSPEILDNILKPYWEEEPYRSTGFILEGFPNNSEELEYMIQQQLFPDLVVVMEVDVSDVQMRLLPLYLSKWQVQHKQREKQRSILRELHKKNREETIAKRRAELWEEHQKKLSNDNETEGTAENVEDNLEAILDEEFPPDEDPVYLEKEETVEEASDRMEKEIEKRFAADQETSLNLCSYPLLLNQFIYFFTSVGNRNTFMLNPLKYLRQPKPSPAPPIKIAVVGPPKSGKTTVAQMFAQKYGLARLSIGSVMRKVLNTQKYTHLVGQMQNYLTQGLVVPDELAIQCLEVVLLSSVCSTRGLHLMHNSAEILHIRCSCYKQEVEHVRRYFRKEYQNWIQVSGLKSKWWIWDCILTEVSISMKYIRSYLERTRKGQAACINRLCITPKELQCHLGEFGLYCPVCLALHHHLFDCSEDEALTHAAEHRGHYYKIYEALVQGKINYAAEYRGKIYFFETEQKRHKFMRTPETYLIPKLPVKVPPVCEPVSLTSLPVLGYLEQGVSEAIIKAMTAVGCLKPKYPFINIQKSALIYVALYLKAFNHNSTTRNREQYRKKLALFEEDCALVPYLGSIMKGDYKPPNERPIDFEFKLNRRRRNSPLRRRTTSFRVGANSEFGPGSGESCPVFVAPSLGHHLRTSGCVRKMSKRKSISTHDKSTKRVRFVEEEEDSEDADDRDQDVERLSPQVLPSGDVSDVGIVKSITLNNFMCHANLGPFAFGSNVNFIVGKNGSGKSAILTGLIVALGGNAQATNRGSSLKGFVKEGESFAVVSITLNNMGKDAYKPEVYGQAIVIDQKITRHIISTKKEDLVTILDYYNIQVNNPVTILTQEMSKYFLHSKGGAEKYKFFMKATQLGQMKDDFVHIKSTKSVTVDKVEQHSECLKDLKRDFLEKEDRYKSLASVNEMYTKLEELKKQMAWALVGEVEKEFEPMKEKLESDRCATNKFNEKVDEWKKKVEVAEGKQKQSHEQLEEITQQISELQSKCTEFKTEVQRRNADLKSCEVTVHRHKAILRDLEKDKAQLSSKINDLSLSISQATGAESQARMERIAQIEAALEDLTHHTSTLGQQIEQYQHSYRHAIEGQGKMKRELEGLQKSIDANRRQLQSMESSRSNRLQRFGDQMPALLAAIDEAHKKGQFKHRPRGPLGYLISLKDPELALSIEICLKNLVQAFTCDNYDDERVLKSLMTKVLQHGRRPAIITSRFFPQVHDTQRRAVNHPDYPSVLQALEIEDPVVANCLIDQRAIECILLIKNRTEARRVMQGKNPPQNCTSAFSVEGDQIFTNRSYTADQTRANFLSKDVEEGIRHLKREMETQKVQAAHIQQQIRSTDKNISENQDLLRRTQTEQKTTEEEDLQEIIAKISSKRAEYDEARAQMAELKSAFENAEQEYKQHKQLINTAAEEADVKKEELSKTDQEVMKCKHHEKHYEERRNAHLCSIKTLENNVASKEKELQESIAKAKEICPEQLVVRRTARSLDAEITRLKVKIATQREHQGDREEIVREYHEALESYANKAQQIKNLNNFIKCLDRVMDQRLYAYTVLRRFVSAHCKYYFDSMLAQRGFTGNMTFDHKNETLSISVQPGQGNKADLNDMRCLSGGERSFSTVCFVLSLWPITEAPFRCLDEFDVYMDMVNRRISIDMMLKVADSQKNRQFIFLTPQSMSSLPECRRIHIVQLNDPVHGQTQMEQEGEGP</sequence>
<dbReference type="PANTHER" id="PTHR19306:SF7">
    <property type="entry name" value="SI:DKEY-119F1.1"/>
    <property type="match status" value="1"/>
</dbReference>
<evidence type="ECO:0000256" key="11">
    <source>
        <dbReference type="ARBA" id="ARBA00023204"/>
    </source>
</evidence>
<accession>A0A5C6NQJ8</accession>
<proteinExistence type="inferred from homology"/>
<dbReference type="InterPro" id="IPR038729">
    <property type="entry name" value="Rad50/SbcC_AAA"/>
</dbReference>
<keyword evidence="6" id="KW-0227">DNA damage</keyword>
<comment type="subcellular location">
    <subcellularLocation>
        <location evidence="2">Chromosome</location>
        <location evidence="2">Telomere</location>
    </subcellularLocation>
    <subcellularLocation>
        <location evidence="1">Nucleus</location>
    </subcellularLocation>
</comment>
<dbReference type="Pfam" id="PF00406">
    <property type="entry name" value="ADK"/>
    <property type="match status" value="2"/>
</dbReference>
<evidence type="ECO:0000256" key="4">
    <source>
        <dbReference type="ARBA" id="ARBA00022454"/>
    </source>
</evidence>
<evidence type="ECO:0000256" key="3">
    <source>
        <dbReference type="ARBA" id="ARBA00006793"/>
    </source>
</evidence>
<feature type="coiled-coil region" evidence="14">
    <location>
        <begin position="2206"/>
        <end position="2310"/>
    </location>
</feature>
<dbReference type="Proteomes" id="UP000324091">
    <property type="component" value="Chromosome 19"/>
</dbReference>
<dbReference type="GO" id="GO:0005634">
    <property type="term" value="C:nucleus"/>
    <property type="evidence" value="ECO:0007669"/>
    <property type="project" value="UniProtKB-SubCell"/>
</dbReference>
<dbReference type="PANTHER" id="PTHR19306">
    <property type="entry name" value="STRUCTURAL MAINTENANCE OF CHROMOSOMES 5,6 SMC5, SMC6"/>
    <property type="match status" value="1"/>
</dbReference>
<dbReference type="GO" id="GO:0000781">
    <property type="term" value="C:chromosome, telomeric region"/>
    <property type="evidence" value="ECO:0007669"/>
    <property type="project" value="UniProtKB-SubCell"/>
</dbReference>
<feature type="compositionally biased region" description="Basic and acidic residues" evidence="15">
    <location>
        <begin position="1503"/>
        <end position="1515"/>
    </location>
</feature>
<evidence type="ECO:0000256" key="13">
    <source>
        <dbReference type="ARBA" id="ARBA00069480"/>
    </source>
</evidence>
<evidence type="ECO:0000256" key="8">
    <source>
        <dbReference type="ARBA" id="ARBA00022895"/>
    </source>
</evidence>
<evidence type="ECO:0000256" key="14">
    <source>
        <dbReference type="SAM" id="Coils"/>
    </source>
</evidence>
<evidence type="ECO:0000313" key="18">
    <source>
        <dbReference type="Proteomes" id="UP000324091"/>
    </source>
</evidence>
<dbReference type="Gene3D" id="3.40.50.300">
    <property type="entry name" value="P-loop containing nucleotide triphosphate hydrolases"/>
    <property type="match status" value="9"/>
</dbReference>
<dbReference type="SUPFAM" id="SSF52540">
    <property type="entry name" value="P-loop containing nucleoside triphosphate hydrolases"/>
    <property type="match status" value="7"/>
</dbReference>
<evidence type="ECO:0000256" key="2">
    <source>
        <dbReference type="ARBA" id="ARBA00004574"/>
    </source>
</evidence>
<dbReference type="GO" id="GO:0016887">
    <property type="term" value="F:ATP hydrolysis activity"/>
    <property type="evidence" value="ECO:0007669"/>
    <property type="project" value="InterPro"/>
</dbReference>
<dbReference type="Pfam" id="PF13476">
    <property type="entry name" value="AAA_23"/>
    <property type="match status" value="2"/>
</dbReference>
<feature type="region of interest" description="Disordered" evidence="15">
    <location>
        <begin position="3501"/>
        <end position="3541"/>
    </location>
</feature>
<comment type="caution">
    <text evidence="17">The sequence shown here is derived from an EMBL/GenBank/DDBJ whole genome shotgun (WGS) entry which is preliminary data.</text>
</comment>
<dbReference type="Gene3D" id="1.10.287.1490">
    <property type="match status" value="2"/>
</dbReference>
<keyword evidence="18" id="KW-1185">Reference proteome</keyword>
<feature type="region of interest" description="Disordered" evidence="15">
    <location>
        <begin position="1497"/>
        <end position="1537"/>
    </location>
</feature>
<evidence type="ECO:0000256" key="9">
    <source>
        <dbReference type="ARBA" id="ARBA00023054"/>
    </source>
</evidence>
<dbReference type="GO" id="GO:0030915">
    <property type="term" value="C:Smc5-Smc6 complex"/>
    <property type="evidence" value="ECO:0007669"/>
    <property type="project" value="TreeGrafter"/>
</dbReference>
<evidence type="ECO:0000256" key="5">
    <source>
        <dbReference type="ARBA" id="ARBA00022741"/>
    </source>
</evidence>
<evidence type="ECO:0000256" key="15">
    <source>
        <dbReference type="SAM" id="MobiDB-lite"/>
    </source>
</evidence>
<evidence type="ECO:0000256" key="10">
    <source>
        <dbReference type="ARBA" id="ARBA00023172"/>
    </source>
</evidence>
<feature type="domain" description="Rad50/SbcC-type AAA" evidence="16">
    <location>
        <begin position="3556"/>
        <end position="3839"/>
    </location>
</feature>
<reference evidence="17 18" key="1">
    <citation type="submission" date="2019-04" db="EMBL/GenBank/DDBJ databases">
        <title>Chromosome genome assembly for Takifugu flavidus.</title>
        <authorList>
            <person name="Xiao S."/>
        </authorList>
    </citation>
    <scope>NUCLEOTIDE SEQUENCE [LARGE SCALE GENOMIC DNA]</scope>
    <source>
        <strain evidence="17">HTHZ2018</strain>
        <tissue evidence="17">Muscle</tissue>
    </source>
</reference>
<dbReference type="GO" id="GO:0000724">
    <property type="term" value="P:double-strand break repair via homologous recombination"/>
    <property type="evidence" value="ECO:0007669"/>
    <property type="project" value="TreeGrafter"/>
</dbReference>
<evidence type="ECO:0000256" key="12">
    <source>
        <dbReference type="ARBA" id="ARBA00023242"/>
    </source>
</evidence>
<keyword evidence="4" id="KW-0158">Chromosome</keyword>
<keyword evidence="5" id="KW-0547">Nucleotide-binding</keyword>
<feature type="domain" description="Rad50/SbcC-type AAA" evidence="16">
    <location>
        <begin position="1552"/>
        <end position="1835"/>
    </location>
</feature>
<feature type="compositionally biased region" description="Acidic residues" evidence="15">
    <location>
        <begin position="3520"/>
        <end position="3533"/>
    </location>
</feature>
<keyword evidence="7" id="KW-0067">ATP-binding</keyword>
<name>A0A5C6NQJ8_9TELE</name>
<evidence type="ECO:0000256" key="1">
    <source>
        <dbReference type="ARBA" id="ARBA00004123"/>
    </source>
</evidence>
<dbReference type="GO" id="GO:0003684">
    <property type="term" value="F:damaged DNA binding"/>
    <property type="evidence" value="ECO:0007669"/>
    <property type="project" value="TreeGrafter"/>
</dbReference>
<dbReference type="GO" id="GO:0003697">
    <property type="term" value="F:single-stranded DNA binding"/>
    <property type="evidence" value="ECO:0007669"/>
    <property type="project" value="TreeGrafter"/>
</dbReference>
<dbReference type="EMBL" id="RHFK02000011">
    <property type="protein sequence ID" value="TWW68861.1"/>
    <property type="molecule type" value="Genomic_DNA"/>
</dbReference>
<feature type="coiled-coil region" evidence="14">
    <location>
        <begin position="1807"/>
        <end position="1883"/>
    </location>
</feature>
<feature type="compositionally biased region" description="Basic and acidic residues" evidence="15">
    <location>
        <begin position="3507"/>
        <end position="3519"/>
    </location>
</feature>
<feature type="coiled-coil region" evidence="14">
    <location>
        <begin position="3811"/>
        <end position="3887"/>
    </location>
</feature>
<evidence type="ECO:0000259" key="16">
    <source>
        <dbReference type="Pfam" id="PF13476"/>
    </source>
</evidence>
<gene>
    <name evidence="17" type="ORF">D4764_19G0006590</name>
</gene>
<dbReference type="GO" id="GO:0035861">
    <property type="term" value="C:site of double-strand break"/>
    <property type="evidence" value="ECO:0007669"/>
    <property type="project" value="TreeGrafter"/>
</dbReference>
<protein>
    <recommendedName>
        <fullName evidence="13">Structural maintenance of chromosomes protein 6</fullName>
    </recommendedName>
</protein>
<dbReference type="GO" id="GO:0005524">
    <property type="term" value="F:ATP binding"/>
    <property type="evidence" value="ECO:0007669"/>
    <property type="project" value="UniProtKB-KW"/>
</dbReference>
<evidence type="ECO:0000313" key="17">
    <source>
        <dbReference type="EMBL" id="TWW68861.1"/>
    </source>
</evidence>